<feature type="repeat" description="TPR" evidence="3">
    <location>
        <begin position="108"/>
        <end position="141"/>
    </location>
</feature>
<dbReference type="Pfam" id="PF14559">
    <property type="entry name" value="TPR_19"/>
    <property type="match status" value="1"/>
</dbReference>
<name>A0A2N5ZI44_MUIH1</name>
<dbReference type="Proteomes" id="UP000234857">
    <property type="component" value="Unassembled WGS sequence"/>
</dbReference>
<dbReference type="Gene3D" id="1.25.40.10">
    <property type="entry name" value="Tetratricopeptide repeat domain"/>
    <property type="match status" value="1"/>
</dbReference>
<evidence type="ECO:0000256" key="2">
    <source>
        <dbReference type="ARBA" id="ARBA00022803"/>
    </source>
</evidence>
<dbReference type="PANTHER" id="PTHR44749">
    <property type="entry name" value="SUPPRESSOR OF RPS4-RLD 1"/>
    <property type="match status" value="1"/>
</dbReference>
<dbReference type="InterPro" id="IPR013105">
    <property type="entry name" value="TPR_2"/>
</dbReference>
<dbReference type="PROSITE" id="PS50005">
    <property type="entry name" value="TPR"/>
    <property type="match status" value="3"/>
</dbReference>
<keyword evidence="1" id="KW-0677">Repeat</keyword>
<dbReference type="InterPro" id="IPR019734">
    <property type="entry name" value="TPR_rpt"/>
</dbReference>
<dbReference type="SMART" id="SM00028">
    <property type="entry name" value="TPR"/>
    <property type="match status" value="4"/>
</dbReference>
<dbReference type="SUPFAM" id="SSF48452">
    <property type="entry name" value="TPR-like"/>
    <property type="match status" value="1"/>
</dbReference>
<evidence type="ECO:0000256" key="1">
    <source>
        <dbReference type="ARBA" id="ARBA00022737"/>
    </source>
</evidence>
<evidence type="ECO:0000313" key="4">
    <source>
        <dbReference type="EMBL" id="PLX18370.1"/>
    </source>
</evidence>
<proteinExistence type="predicted"/>
<keyword evidence="2 3" id="KW-0802">TPR repeat</keyword>
<sequence length="159" mass="18526">MKKKSPVTHYRLGQMYMIKKDYIRARQEFKKTITLDPNLNEAYKKLGDSCSVLGDFKEALNAYKTAYEHDSNDIELAMSLAICYDSCDDTENAIEVLKDITKIQEDYPMVNYNLAYGLNSLERYKEALEYVNKEIKFHPENEMAVELKEEIQKSLKKGD</sequence>
<evidence type="ECO:0000313" key="5">
    <source>
        <dbReference type="Proteomes" id="UP000234857"/>
    </source>
</evidence>
<accession>A0A2N5ZI44</accession>
<dbReference type="Pfam" id="PF07719">
    <property type="entry name" value="TPR_2"/>
    <property type="match status" value="1"/>
</dbReference>
<dbReference type="GO" id="GO:0045892">
    <property type="term" value="P:negative regulation of DNA-templated transcription"/>
    <property type="evidence" value="ECO:0007669"/>
    <property type="project" value="InterPro"/>
</dbReference>
<dbReference type="InterPro" id="IPR028061">
    <property type="entry name" value="Fis1_TPR_C"/>
</dbReference>
<dbReference type="AlphaFoldDB" id="A0A2N5ZI44"/>
<dbReference type="Pfam" id="PF14853">
    <property type="entry name" value="Fis1_TPR_C"/>
    <property type="match status" value="1"/>
</dbReference>
<evidence type="ECO:0000256" key="3">
    <source>
        <dbReference type="PROSITE-ProRule" id="PRU00339"/>
    </source>
</evidence>
<organism evidence="4 5">
    <name type="scientific">Muiribacterium halophilum</name>
    <dbReference type="NCBI Taxonomy" id="2053465"/>
    <lineage>
        <taxon>Bacteria</taxon>
        <taxon>Candidatus Muiribacteriota</taxon>
        <taxon>Candidatus Muiribacteriia</taxon>
        <taxon>Candidatus Muiribacteriales</taxon>
        <taxon>Candidatus Muiribacteriaceae</taxon>
        <taxon>Candidatus Muiribacterium</taxon>
    </lineage>
</organism>
<dbReference type="EMBL" id="PKTG01000064">
    <property type="protein sequence ID" value="PLX18370.1"/>
    <property type="molecule type" value="Genomic_DNA"/>
</dbReference>
<feature type="repeat" description="TPR" evidence="3">
    <location>
        <begin position="40"/>
        <end position="73"/>
    </location>
</feature>
<dbReference type="InterPro" id="IPR044650">
    <property type="entry name" value="SRFR1-like"/>
</dbReference>
<reference evidence="4 5" key="1">
    <citation type="submission" date="2017-11" db="EMBL/GenBank/DDBJ databases">
        <title>Genome-resolved metagenomics identifies genetic mobility, metabolic interactions, and unexpected diversity in perchlorate-reducing communities.</title>
        <authorList>
            <person name="Barnum T.P."/>
            <person name="Figueroa I.A."/>
            <person name="Carlstrom C.I."/>
            <person name="Lucas L.N."/>
            <person name="Engelbrektson A.L."/>
            <person name="Coates J.D."/>
        </authorList>
    </citation>
    <scope>NUCLEOTIDE SEQUENCE [LARGE SCALE GENOMIC DNA]</scope>
    <source>
        <strain evidence="4">BM706</strain>
    </source>
</reference>
<comment type="caution">
    <text evidence="4">The sequence shown here is derived from an EMBL/GenBank/DDBJ whole genome shotgun (WGS) entry which is preliminary data.</text>
</comment>
<dbReference type="InterPro" id="IPR011990">
    <property type="entry name" value="TPR-like_helical_dom_sf"/>
</dbReference>
<protein>
    <submittedName>
        <fullName evidence="4">Uncharacterized protein</fullName>
    </submittedName>
</protein>
<feature type="repeat" description="TPR" evidence="3">
    <location>
        <begin position="6"/>
        <end position="39"/>
    </location>
</feature>
<dbReference type="PANTHER" id="PTHR44749:SF1">
    <property type="entry name" value="TETRATRICOPEPTIDE-LIKE HELICAL DOMAIN-CONTAINING PROTEIN"/>
    <property type="match status" value="1"/>
</dbReference>
<gene>
    <name evidence="4" type="ORF">C0601_04955</name>
</gene>